<dbReference type="InterPro" id="IPR027417">
    <property type="entry name" value="P-loop_NTPase"/>
</dbReference>
<comment type="subcellular location">
    <subcellularLocation>
        <location evidence="1">Cell inner membrane</location>
        <topology evidence="1">Peripheral membrane protein</topology>
    </subcellularLocation>
</comment>
<dbReference type="GO" id="GO:0005886">
    <property type="term" value="C:plasma membrane"/>
    <property type="evidence" value="ECO:0007669"/>
    <property type="project" value="UniProtKB-SubCell"/>
</dbReference>
<evidence type="ECO:0000256" key="4">
    <source>
        <dbReference type="ARBA" id="ARBA00022741"/>
    </source>
</evidence>
<dbReference type="SUPFAM" id="SSF52540">
    <property type="entry name" value="P-loop containing nucleoside triphosphate hydrolases"/>
    <property type="match status" value="1"/>
</dbReference>
<dbReference type="Gene3D" id="3.40.50.300">
    <property type="entry name" value="P-loop containing nucleotide triphosphate hydrolases"/>
    <property type="match status" value="1"/>
</dbReference>
<reference evidence="7 8" key="2">
    <citation type="submission" date="2019-02" db="EMBL/GenBank/DDBJ databases">
        <title>'Lichenibacterium ramalinii' gen. nov. sp. nov., 'Lichenibacterium minor' gen. nov. sp. nov.</title>
        <authorList>
            <person name="Pankratov T."/>
        </authorList>
    </citation>
    <scope>NUCLEOTIDE SEQUENCE [LARGE SCALE GENOMIC DNA]</scope>
    <source>
        <strain evidence="7 8">RmlP001</strain>
    </source>
</reference>
<feature type="domain" description="ABC transporter" evidence="6">
    <location>
        <begin position="12"/>
        <end position="261"/>
    </location>
</feature>
<keyword evidence="3" id="KW-0813">Transport</keyword>
<dbReference type="CDD" id="cd03257">
    <property type="entry name" value="ABC_NikE_OppD_transporters"/>
    <property type="match status" value="1"/>
</dbReference>
<dbReference type="PANTHER" id="PTHR43776">
    <property type="entry name" value="TRANSPORT ATP-BINDING PROTEIN"/>
    <property type="match status" value="1"/>
</dbReference>
<dbReference type="Pfam" id="PF08352">
    <property type="entry name" value="oligo_HPY"/>
    <property type="match status" value="1"/>
</dbReference>
<protein>
    <submittedName>
        <fullName evidence="7">ABC transporter ATP-binding protein</fullName>
    </submittedName>
</protein>
<evidence type="ECO:0000313" key="8">
    <source>
        <dbReference type="Proteomes" id="UP000289411"/>
    </source>
</evidence>
<dbReference type="GO" id="GO:0055085">
    <property type="term" value="P:transmembrane transport"/>
    <property type="evidence" value="ECO:0007669"/>
    <property type="project" value="UniProtKB-ARBA"/>
</dbReference>
<dbReference type="InterPro" id="IPR017871">
    <property type="entry name" value="ABC_transporter-like_CS"/>
</dbReference>
<dbReference type="NCBIfam" id="TIGR01727">
    <property type="entry name" value="oligo_HPY"/>
    <property type="match status" value="1"/>
</dbReference>
<name>A0A4Q2R8Z2_9HYPH</name>
<dbReference type="GO" id="GO:0005524">
    <property type="term" value="F:ATP binding"/>
    <property type="evidence" value="ECO:0007669"/>
    <property type="project" value="UniProtKB-KW"/>
</dbReference>
<dbReference type="InterPro" id="IPR050319">
    <property type="entry name" value="ABC_transp_ATP-bind"/>
</dbReference>
<dbReference type="FunFam" id="3.40.50.300:FF:000016">
    <property type="entry name" value="Oligopeptide ABC transporter ATP-binding component"/>
    <property type="match status" value="1"/>
</dbReference>
<accession>A0A4Q2R8Z2</accession>
<organism evidence="7 8">
    <name type="scientific">Lichenibacterium ramalinae</name>
    <dbReference type="NCBI Taxonomy" id="2316527"/>
    <lineage>
        <taxon>Bacteria</taxon>
        <taxon>Pseudomonadati</taxon>
        <taxon>Pseudomonadota</taxon>
        <taxon>Alphaproteobacteria</taxon>
        <taxon>Hyphomicrobiales</taxon>
        <taxon>Lichenihabitantaceae</taxon>
        <taxon>Lichenibacterium</taxon>
    </lineage>
</organism>
<evidence type="ECO:0000256" key="2">
    <source>
        <dbReference type="ARBA" id="ARBA00005417"/>
    </source>
</evidence>
<dbReference type="InterPro" id="IPR013563">
    <property type="entry name" value="Oligopep_ABC_C"/>
</dbReference>
<dbReference type="Pfam" id="PF00005">
    <property type="entry name" value="ABC_tran"/>
    <property type="match status" value="1"/>
</dbReference>
<evidence type="ECO:0000313" key="7">
    <source>
        <dbReference type="EMBL" id="RYB02553.1"/>
    </source>
</evidence>
<dbReference type="PROSITE" id="PS00211">
    <property type="entry name" value="ABC_TRANSPORTER_1"/>
    <property type="match status" value="1"/>
</dbReference>
<dbReference type="OrthoDB" id="9815712at2"/>
<dbReference type="InterPro" id="IPR003439">
    <property type="entry name" value="ABC_transporter-like_ATP-bd"/>
</dbReference>
<comment type="similarity">
    <text evidence="2">Belongs to the ABC transporter superfamily.</text>
</comment>
<dbReference type="GO" id="GO:0015833">
    <property type="term" value="P:peptide transport"/>
    <property type="evidence" value="ECO:0007669"/>
    <property type="project" value="InterPro"/>
</dbReference>
<reference evidence="7 8" key="1">
    <citation type="submission" date="2018-09" db="EMBL/GenBank/DDBJ databases">
        <authorList>
            <person name="Grouzdev D.S."/>
            <person name="Krutkina M.S."/>
        </authorList>
    </citation>
    <scope>NUCLEOTIDE SEQUENCE [LARGE SCALE GENOMIC DNA]</scope>
    <source>
        <strain evidence="7 8">RmlP001</strain>
    </source>
</reference>
<gene>
    <name evidence="7" type="ORF">D3272_20560</name>
</gene>
<dbReference type="EMBL" id="QYBC01000019">
    <property type="protein sequence ID" value="RYB02553.1"/>
    <property type="molecule type" value="Genomic_DNA"/>
</dbReference>
<keyword evidence="8" id="KW-1185">Reference proteome</keyword>
<dbReference type="InterPro" id="IPR003593">
    <property type="entry name" value="AAA+_ATPase"/>
</dbReference>
<keyword evidence="5 7" id="KW-0067">ATP-binding</keyword>
<proteinExistence type="inferred from homology"/>
<dbReference type="AlphaFoldDB" id="A0A4Q2R8Z2"/>
<dbReference type="Proteomes" id="UP000289411">
    <property type="component" value="Unassembled WGS sequence"/>
</dbReference>
<dbReference type="PROSITE" id="PS50893">
    <property type="entry name" value="ABC_TRANSPORTER_2"/>
    <property type="match status" value="1"/>
</dbReference>
<dbReference type="RefSeq" id="WP_129221089.1">
    <property type="nucleotide sequence ID" value="NZ_QYBC01000019.1"/>
</dbReference>
<dbReference type="PANTHER" id="PTHR43776:SF7">
    <property type="entry name" value="D,D-DIPEPTIDE TRANSPORT ATP-BINDING PROTEIN DDPF-RELATED"/>
    <property type="match status" value="1"/>
</dbReference>
<sequence length="336" mass="35956">MSAAPQDAAPLLKVEGLRQHYGGRGLFGRGDVVRAVEDVSFEIRRGETLGLVGESGSGKSTLGRALLRATVPTAGRITFGGEDITAWTAGRLRALRPRMQMIFQDPFSSLNPRMTVGGIVAAPLVIQRQGLDRAARRARVIEALATVGLPERAADRYPHEFSGGQRQRIGIARALVMAPDFLVADEPVSALDVSIQAQVVNLLMEVRRRLSLTMLFISHDLAVVGHVCDRVAVMYLGRIVEIADTRSLFSGPRHPYTEALFAAVPIPDPTLRRPRVLLDGDLPSPLAPPSGCAFRGRCRHALPACAAAVPPLRAVGPGHFAACIRDDIALAAPVAA</sequence>
<evidence type="ECO:0000259" key="6">
    <source>
        <dbReference type="PROSITE" id="PS50893"/>
    </source>
</evidence>
<evidence type="ECO:0000256" key="1">
    <source>
        <dbReference type="ARBA" id="ARBA00004417"/>
    </source>
</evidence>
<keyword evidence="4" id="KW-0547">Nucleotide-binding</keyword>
<evidence type="ECO:0000256" key="3">
    <source>
        <dbReference type="ARBA" id="ARBA00022448"/>
    </source>
</evidence>
<dbReference type="GO" id="GO:0016887">
    <property type="term" value="F:ATP hydrolysis activity"/>
    <property type="evidence" value="ECO:0007669"/>
    <property type="project" value="InterPro"/>
</dbReference>
<comment type="caution">
    <text evidence="7">The sequence shown here is derived from an EMBL/GenBank/DDBJ whole genome shotgun (WGS) entry which is preliminary data.</text>
</comment>
<evidence type="ECO:0000256" key="5">
    <source>
        <dbReference type="ARBA" id="ARBA00022840"/>
    </source>
</evidence>
<dbReference type="SMART" id="SM00382">
    <property type="entry name" value="AAA"/>
    <property type="match status" value="1"/>
</dbReference>